<dbReference type="PANTHER" id="PTHR30250">
    <property type="entry name" value="PST FAMILY PREDICTED COLANIC ACID TRANSPORTER"/>
    <property type="match status" value="1"/>
</dbReference>
<feature type="transmembrane region" description="Helical" evidence="6">
    <location>
        <begin position="375"/>
        <end position="396"/>
    </location>
</feature>
<evidence type="ECO:0000313" key="8">
    <source>
        <dbReference type="Proteomes" id="UP000316609"/>
    </source>
</evidence>
<dbReference type="Proteomes" id="UP000316609">
    <property type="component" value="Unassembled WGS sequence"/>
</dbReference>
<accession>A0A538TMM2</accession>
<evidence type="ECO:0000256" key="6">
    <source>
        <dbReference type="SAM" id="Phobius"/>
    </source>
</evidence>
<protein>
    <submittedName>
        <fullName evidence="7">Uncharacterized protein</fullName>
    </submittedName>
</protein>
<gene>
    <name evidence="7" type="ORF">E6K78_08675</name>
</gene>
<keyword evidence="4 6" id="KW-1133">Transmembrane helix</keyword>
<feature type="transmembrane region" description="Helical" evidence="6">
    <location>
        <begin position="227"/>
        <end position="244"/>
    </location>
</feature>
<feature type="transmembrane region" description="Helical" evidence="6">
    <location>
        <begin position="435"/>
        <end position="454"/>
    </location>
</feature>
<feature type="transmembrane region" description="Helical" evidence="6">
    <location>
        <begin position="310"/>
        <end position="328"/>
    </location>
</feature>
<feature type="transmembrane region" description="Helical" evidence="6">
    <location>
        <begin position="130"/>
        <end position="149"/>
    </location>
</feature>
<feature type="transmembrane region" description="Helical" evidence="6">
    <location>
        <begin position="340"/>
        <end position="363"/>
    </location>
</feature>
<dbReference type="Pfam" id="PF01943">
    <property type="entry name" value="Polysacc_synt"/>
    <property type="match status" value="1"/>
</dbReference>
<feature type="transmembrane region" description="Helical" evidence="6">
    <location>
        <begin position="186"/>
        <end position="207"/>
    </location>
</feature>
<dbReference type="GO" id="GO:0005886">
    <property type="term" value="C:plasma membrane"/>
    <property type="evidence" value="ECO:0007669"/>
    <property type="project" value="UniProtKB-SubCell"/>
</dbReference>
<feature type="transmembrane region" description="Helical" evidence="6">
    <location>
        <begin position="91"/>
        <end position="118"/>
    </location>
</feature>
<organism evidence="7 8">
    <name type="scientific">Eiseniibacteriota bacterium</name>
    <dbReference type="NCBI Taxonomy" id="2212470"/>
    <lineage>
        <taxon>Bacteria</taxon>
        <taxon>Candidatus Eiseniibacteriota</taxon>
    </lineage>
</organism>
<feature type="transmembrane region" description="Helical" evidence="6">
    <location>
        <begin position="402"/>
        <end position="423"/>
    </location>
</feature>
<proteinExistence type="predicted"/>
<comment type="subcellular location">
    <subcellularLocation>
        <location evidence="1">Cell membrane</location>
        <topology evidence="1">Multi-pass membrane protein</topology>
    </subcellularLocation>
</comment>
<dbReference type="PANTHER" id="PTHR30250:SF11">
    <property type="entry name" value="O-ANTIGEN TRANSPORTER-RELATED"/>
    <property type="match status" value="1"/>
</dbReference>
<comment type="caution">
    <text evidence="7">The sequence shown here is derived from an EMBL/GenBank/DDBJ whole genome shotgun (WGS) entry which is preliminary data.</text>
</comment>
<keyword evidence="5 6" id="KW-0472">Membrane</keyword>
<keyword evidence="3 6" id="KW-0812">Transmembrane</keyword>
<dbReference type="InterPro" id="IPR050833">
    <property type="entry name" value="Poly_Biosynth_Transport"/>
</dbReference>
<keyword evidence="2" id="KW-1003">Cell membrane</keyword>
<feature type="transmembrane region" description="Helical" evidence="6">
    <location>
        <begin position="264"/>
        <end position="289"/>
    </location>
</feature>
<feature type="transmembrane region" description="Helical" evidence="6">
    <location>
        <begin position="48"/>
        <end position="71"/>
    </location>
</feature>
<name>A0A538TMM2_UNCEI</name>
<dbReference type="EMBL" id="VBOY01000079">
    <property type="protein sequence ID" value="TMQ64868.1"/>
    <property type="molecule type" value="Genomic_DNA"/>
</dbReference>
<evidence type="ECO:0000256" key="1">
    <source>
        <dbReference type="ARBA" id="ARBA00004651"/>
    </source>
</evidence>
<dbReference type="InterPro" id="IPR002797">
    <property type="entry name" value="Polysacc_synth"/>
</dbReference>
<evidence type="ECO:0000313" key="7">
    <source>
        <dbReference type="EMBL" id="TMQ64868.1"/>
    </source>
</evidence>
<evidence type="ECO:0000256" key="2">
    <source>
        <dbReference type="ARBA" id="ARBA00022475"/>
    </source>
</evidence>
<evidence type="ECO:0000256" key="5">
    <source>
        <dbReference type="ARBA" id="ARBA00023136"/>
    </source>
</evidence>
<feature type="transmembrane region" description="Helical" evidence="6">
    <location>
        <begin position="20"/>
        <end position="42"/>
    </location>
</feature>
<evidence type="ECO:0000256" key="4">
    <source>
        <dbReference type="ARBA" id="ARBA00022989"/>
    </source>
</evidence>
<reference evidence="7 8" key="1">
    <citation type="journal article" date="2019" name="Nat. Microbiol.">
        <title>Mediterranean grassland soil C-N compound turnover is dependent on rainfall and depth, and is mediated by genomically divergent microorganisms.</title>
        <authorList>
            <person name="Diamond S."/>
            <person name="Andeer P.F."/>
            <person name="Li Z."/>
            <person name="Crits-Christoph A."/>
            <person name="Burstein D."/>
            <person name="Anantharaman K."/>
            <person name="Lane K.R."/>
            <person name="Thomas B.C."/>
            <person name="Pan C."/>
            <person name="Northen T.R."/>
            <person name="Banfield J.F."/>
        </authorList>
    </citation>
    <scope>NUCLEOTIDE SEQUENCE [LARGE SCALE GENOMIC DNA]</scope>
    <source>
        <strain evidence="7">WS_8</strain>
    </source>
</reference>
<sequence length="520" mass="55659">MSTPSRGYAATVASNSFWNLLQSVATALVGIAVSILTARYLGSNDFGVLSYVVWLTTMIATIADLGLDQVIRKYVPAWFHRADTRSWALRVVWRAIAIQLAMAAAIIGALIALFPWWSRSLTVAHSRLELVMAIGFVTVLPAVASRCVGTFLRSIQAARDLAIVSLASQATNLALVSGAVAFRLPLVALVTVGLMTQMVLAAGLIAALRRCQAAAEPQARRWPARELTRYAVIAYANVLLQQVVWSRSETFFLGLFSPAREVGFYALAYSVAGLIGGLVGVSQQALFAAQFELLATDQEARSDRLASLSIKYLGLVFLPVCLAMWLFMDSIVRLLYGPAYHTVARVFPLVLFGTVVASILNPVATKIHLSNRKFAATLGIGLVGAALNITLDLLLIPRHHALGAAVANCASQVCMVGIGMAFVATVSPVQLDLRALGTVALVNVLLGGLFWLVLSHANVLALKLVVTAVAAAVYPRWLAAWGAFDEADLALLAALEERAPRWLRPLFRFVRGNLGGAAAA</sequence>
<evidence type="ECO:0000256" key="3">
    <source>
        <dbReference type="ARBA" id="ARBA00022692"/>
    </source>
</evidence>
<dbReference type="AlphaFoldDB" id="A0A538TMM2"/>